<dbReference type="AlphaFoldDB" id="A0A4C1X494"/>
<comment type="caution">
    <text evidence="1">The sequence shown here is derived from an EMBL/GenBank/DDBJ whole genome shotgun (WGS) entry which is preliminary data.</text>
</comment>
<keyword evidence="2" id="KW-1185">Reference proteome</keyword>
<evidence type="ECO:0000313" key="2">
    <source>
        <dbReference type="Proteomes" id="UP000299102"/>
    </source>
</evidence>
<name>A0A4C1X494_EUMVA</name>
<gene>
    <name evidence="1" type="ORF">EVAR_34558_1</name>
</gene>
<reference evidence="1 2" key="1">
    <citation type="journal article" date="2019" name="Commun. Biol.">
        <title>The bagworm genome reveals a unique fibroin gene that provides high tensile strength.</title>
        <authorList>
            <person name="Kono N."/>
            <person name="Nakamura H."/>
            <person name="Ohtoshi R."/>
            <person name="Tomita M."/>
            <person name="Numata K."/>
            <person name="Arakawa K."/>
        </authorList>
    </citation>
    <scope>NUCLEOTIDE SEQUENCE [LARGE SCALE GENOMIC DNA]</scope>
</reference>
<sequence length="274" mass="30391">MQVSAPVSIKDGLGSSPPWTLVISDESPTRCRPLVGRNRISHGERSGTPEILFSGTNAKEEATISTSEDEFSSGDTARKALNLFNSPANIEKIEAIMLSLKPDCAFGWDNISTNFLIEHKNILNRRVEPPQYSRPEILQQTTYPHKVEGEPLAIIVVPSSMYPRRRRHPPAARNNEDTRSLAGALRAEEGAGAGGARRRGGERWDLITVVDNSRRRNGAILMQCNRYYSTPVEMETDHLRGSVFYGVVAPPRPRVLTCAKLHYSGMQTARRGRA</sequence>
<dbReference type="EMBL" id="BGZK01000738">
    <property type="protein sequence ID" value="GBP58556.1"/>
    <property type="molecule type" value="Genomic_DNA"/>
</dbReference>
<organism evidence="1 2">
    <name type="scientific">Eumeta variegata</name>
    <name type="common">Bagworm moth</name>
    <name type="synonym">Eumeta japonica</name>
    <dbReference type="NCBI Taxonomy" id="151549"/>
    <lineage>
        <taxon>Eukaryota</taxon>
        <taxon>Metazoa</taxon>
        <taxon>Ecdysozoa</taxon>
        <taxon>Arthropoda</taxon>
        <taxon>Hexapoda</taxon>
        <taxon>Insecta</taxon>
        <taxon>Pterygota</taxon>
        <taxon>Neoptera</taxon>
        <taxon>Endopterygota</taxon>
        <taxon>Lepidoptera</taxon>
        <taxon>Glossata</taxon>
        <taxon>Ditrysia</taxon>
        <taxon>Tineoidea</taxon>
        <taxon>Psychidae</taxon>
        <taxon>Oiketicinae</taxon>
        <taxon>Eumeta</taxon>
    </lineage>
</organism>
<proteinExistence type="predicted"/>
<accession>A0A4C1X494</accession>
<protein>
    <submittedName>
        <fullName evidence="1">Uncharacterized protein</fullName>
    </submittedName>
</protein>
<dbReference type="Proteomes" id="UP000299102">
    <property type="component" value="Unassembled WGS sequence"/>
</dbReference>
<evidence type="ECO:0000313" key="1">
    <source>
        <dbReference type="EMBL" id="GBP58556.1"/>
    </source>
</evidence>